<gene>
    <name evidence="1" type="ORF">SPELUC_LOCUS17076</name>
</gene>
<protein>
    <submittedName>
        <fullName evidence="1">17899_t:CDS:1</fullName>
    </submittedName>
</protein>
<comment type="caution">
    <text evidence="1">The sequence shown here is derived from an EMBL/GenBank/DDBJ whole genome shotgun (WGS) entry which is preliminary data.</text>
</comment>
<sequence>QPGRRKIFTHEELDLLRRIVKKKVDLYLDELVVEMENYTQKQTSVSTIWRALQYCGISYKK</sequence>
<proteinExistence type="predicted"/>
<dbReference type="Proteomes" id="UP000789366">
    <property type="component" value="Unassembled WGS sequence"/>
</dbReference>
<organism evidence="1 2">
    <name type="scientific">Cetraspora pellucida</name>
    <dbReference type="NCBI Taxonomy" id="1433469"/>
    <lineage>
        <taxon>Eukaryota</taxon>
        <taxon>Fungi</taxon>
        <taxon>Fungi incertae sedis</taxon>
        <taxon>Mucoromycota</taxon>
        <taxon>Glomeromycotina</taxon>
        <taxon>Glomeromycetes</taxon>
        <taxon>Diversisporales</taxon>
        <taxon>Gigasporaceae</taxon>
        <taxon>Cetraspora</taxon>
    </lineage>
</organism>
<reference evidence="1" key="1">
    <citation type="submission" date="2021-06" db="EMBL/GenBank/DDBJ databases">
        <authorList>
            <person name="Kallberg Y."/>
            <person name="Tangrot J."/>
            <person name="Rosling A."/>
        </authorList>
    </citation>
    <scope>NUCLEOTIDE SEQUENCE</scope>
    <source>
        <strain evidence="1">28 12/20/2015</strain>
    </source>
</reference>
<evidence type="ECO:0000313" key="1">
    <source>
        <dbReference type="EMBL" id="CAG8789205.1"/>
    </source>
</evidence>
<dbReference type="EMBL" id="CAJVPW010067412">
    <property type="protein sequence ID" value="CAG8789205.1"/>
    <property type="molecule type" value="Genomic_DNA"/>
</dbReference>
<accession>A0ACA9RE26</accession>
<name>A0ACA9RE26_9GLOM</name>
<feature type="non-terminal residue" evidence="1">
    <location>
        <position position="1"/>
    </location>
</feature>
<keyword evidence="2" id="KW-1185">Reference proteome</keyword>
<feature type="non-terminal residue" evidence="1">
    <location>
        <position position="61"/>
    </location>
</feature>
<evidence type="ECO:0000313" key="2">
    <source>
        <dbReference type="Proteomes" id="UP000789366"/>
    </source>
</evidence>